<dbReference type="PANTHER" id="PTHR10980:SF3">
    <property type="entry name" value="LD16419P"/>
    <property type="match status" value="1"/>
</dbReference>
<evidence type="ECO:0000313" key="7">
    <source>
        <dbReference type="Proteomes" id="UP000077671"/>
    </source>
</evidence>
<comment type="caution">
    <text evidence="6">The sequence shown here is derived from an EMBL/GenBank/DDBJ whole genome shotgun (WGS) entry which is preliminary data.</text>
</comment>
<dbReference type="AlphaFoldDB" id="A0A177VGV5"/>
<dbReference type="GO" id="GO:0005096">
    <property type="term" value="F:GTPase activator activity"/>
    <property type="evidence" value="ECO:0007669"/>
    <property type="project" value="UniProtKB-KW"/>
</dbReference>
<organism evidence="6 7">
    <name type="scientific">Tilletia caries</name>
    <name type="common">wheat bunt fungus</name>
    <dbReference type="NCBI Taxonomy" id="13290"/>
    <lineage>
        <taxon>Eukaryota</taxon>
        <taxon>Fungi</taxon>
        <taxon>Dikarya</taxon>
        <taxon>Basidiomycota</taxon>
        <taxon>Ustilaginomycotina</taxon>
        <taxon>Exobasidiomycetes</taxon>
        <taxon>Tilletiales</taxon>
        <taxon>Tilletiaceae</taxon>
        <taxon>Tilletia</taxon>
    </lineage>
</organism>
<evidence type="ECO:0000256" key="2">
    <source>
        <dbReference type="ARBA" id="ARBA00009758"/>
    </source>
</evidence>
<dbReference type="PANTHER" id="PTHR10980">
    <property type="entry name" value="RHO GDP-DISSOCIATION INHIBITOR"/>
    <property type="match status" value="1"/>
</dbReference>
<evidence type="ECO:0000256" key="4">
    <source>
        <dbReference type="ARBA" id="ARBA00022490"/>
    </source>
</evidence>
<dbReference type="FunFam" id="2.70.50.30:FF:000004">
    <property type="entry name" value="Rho GDP-dissociation inhibitor 1"/>
    <property type="match status" value="1"/>
</dbReference>
<dbReference type="InterPro" id="IPR014756">
    <property type="entry name" value="Ig_E-set"/>
</dbReference>
<comment type="subcellular location">
    <subcellularLocation>
        <location evidence="1">Cytoplasm</location>
    </subcellularLocation>
</comment>
<evidence type="ECO:0000313" key="6">
    <source>
        <dbReference type="EMBL" id="KAE8257078.1"/>
    </source>
</evidence>
<evidence type="ECO:0008006" key="9">
    <source>
        <dbReference type="Google" id="ProtNLM"/>
    </source>
</evidence>
<comment type="similarity">
    <text evidence="2">Belongs to the Rho GDI family.</text>
</comment>
<reference evidence="6" key="2">
    <citation type="journal article" date="2019" name="IMA Fungus">
        <title>Genome sequencing and comparison of five Tilletia species to identify candidate genes for the detection of regulated species infecting wheat.</title>
        <authorList>
            <person name="Nguyen H.D.T."/>
            <person name="Sultana T."/>
            <person name="Kesanakurti P."/>
            <person name="Hambleton S."/>
        </authorList>
    </citation>
    <scope>NUCLEOTIDE SEQUENCE</scope>
    <source>
        <strain evidence="6">DAOMC 238032</strain>
    </source>
</reference>
<protein>
    <recommendedName>
        <fullName evidence="9">Rho GDP-dissociation inhibitor</fullName>
    </recommendedName>
</protein>
<reference evidence="6" key="1">
    <citation type="submission" date="2016-04" db="EMBL/GenBank/DDBJ databases">
        <authorList>
            <person name="Nguyen H.D."/>
            <person name="Kesanakurti P."/>
            <person name="Cullis J."/>
            <person name="Levesque C.A."/>
            <person name="Hambleton S."/>
        </authorList>
    </citation>
    <scope>NUCLEOTIDE SEQUENCE</scope>
    <source>
        <strain evidence="6">DAOMC 238032</strain>
    </source>
</reference>
<keyword evidence="8" id="KW-1185">Reference proteome</keyword>
<evidence type="ECO:0000256" key="1">
    <source>
        <dbReference type="ARBA" id="ARBA00004496"/>
    </source>
</evidence>
<accession>A0A177VGV5</accession>
<dbReference type="InterPro" id="IPR024792">
    <property type="entry name" value="RhoGDI_dom_sf"/>
</dbReference>
<gene>
    <name evidence="6" type="ORF">A4X03_0g4792</name>
    <name evidence="5" type="ORF">JKIAZH3_G7238</name>
</gene>
<dbReference type="Proteomes" id="UP000836402">
    <property type="component" value="Unassembled WGS sequence"/>
</dbReference>
<dbReference type="GO" id="GO:0016020">
    <property type="term" value="C:membrane"/>
    <property type="evidence" value="ECO:0007669"/>
    <property type="project" value="TreeGrafter"/>
</dbReference>
<dbReference type="EMBL" id="CAJHJG010006677">
    <property type="protein sequence ID" value="CAD6958793.1"/>
    <property type="molecule type" value="Genomic_DNA"/>
</dbReference>
<dbReference type="GO" id="GO:0005094">
    <property type="term" value="F:Rho GDP-dissociation inhibitor activity"/>
    <property type="evidence" value="ECO:0007669"/>
    <property type="project" value="InterPro"/>
</dbReference>
<dbReference type="GO" id="GO:0005829">
    <property type="term" value="C:cytosol"/>
    <property type="evidence" value="ECO:0007669"/>
    <property type="project" value="TreeGrafter"/>
</dbReference>
<dbReference type="Pfam" id="PF02115">
    <property type="entry name" value="Rho_GDI"/>
    <property type="match status" value="1"/>
</dbReference>
<evidence type="ECO:0000313" key="8">
    <source>
        <dbReference type="Proteomes" id="UP000836402"/>
    </source>
</evidence>
<dbReference type="InterPro" id="IPR000406">
    <property type="entry name" value="Rho_GDI"/>
</dbReference>
<dbReference type="EMBL" id="LWDD02000686">
    <property type="protein sequence ID" value="KAE8257078.1"/>
    <property type="molecule type" value="Genomic_DNA"/>
</dbReference>
<dbReference type="SUPFAM" id="SSF81296">
    <property type="entry name" value="E set domains"/>
    <property type="match status" value="1"/>
</dbReference>
<keyword evidence="4" id="KW-0963">Cytoplasm</keyword>
<reference evidence="5" key="3">
    <citation type="submission" date="2020-10" db="EMBL/GenBank/DDBJ databases">
        <authorList>
            <person name="Sedaghatjoo S."/>
        </authorList>
    </citation>
    <scope>NUCLEOTIDE SEQUENCE</scope>
    <source>
        <strain evidence="5">AZH3</strain>
    </source>
</reference>
<evidence type="ECO:0000256" key="3">
    <source>
        <dbReference type="ARBA" id="ARBA00022468"/>
    </source>
</evidence>
<name>A0A177VGV5_9BASI</name>
<dbReference type="PRINTS" id="PR00492">
    <property type="entry name" value="RHOGDI"/>
</dbReference>
<proteinExistence type="inferred from homology"/>
<keyword evidence="3" id="KW-0343">GTPase activation</keyword>
<evidence type="ECO:0000313" key="5">
    <source>
        <dbReference type="EMBL" id="CAD6958793.1"/>
    </source>
</evidence>
<dbReference type="GO" id="GO:0007266">
    <property type="term" value="P:Rho protein signal transduction"/>
    <property type="evidence" value="ECO:0007669"/>
    <property type="project" value="InterPro"/>
</dbReference>
<dbReference type="Gene3D" id="2.70.50.30">
    <property type="entry name" value="Coagulation Factor XIII, subunit A, domain 1"/>
    <property type="match status" value="1"/>
</dbReference>
<sequence length="211" mass="22655">MSHQVDASFNDAELAPTETAGYRVGEKKSLAEYLQADAEDESLARWKASLGLPAAAAGGASSSSSKGPGLTLHWLGLQSAGAPNGGQITLDLEEYLKGGEEARENMKKNPIVIKEGVTYNIAISFSVGADVLSGLKYLHVVKRAGVTVDKYEEMIGSYGPAATPYKKSCPAEEAPSGMLARATYAVRSRIVDDDKTVWADFTWYFKIAKDW</sequence>
<dbReference type="Proteomes" id="UP000077671">
    <property type="component" value="Unassembled WGS sequence"/>
</dbReference>